<dbReference type="GO" id="GO:0005737">
    <property type="term" value="C:cytoplasm"/>
    <property type="evidence" value="ECO:0007669"/>
    <property type="project" value="UniProtKB-SubCell"/>
</dbReference>
<dbReference type="NCBIfam" id="TIGR00648">
    <property type="entry name" value="recU"/>
    <property type="match status" value="1"/>
</dbReference>
<keyword evidence="16" id="KW-1185">Reference proteome</keyword>
<keyword evidence="10 13" id="KW-0234">DNA repair</keyword>
<dbReference type="GO" id="GO:0006310">
    <property type="term" value="P:DNA recombination"/>
    <property type="evidence" value="ECO:0007669"/>
    <property type="project" value="UniProtKB-UniRule"/>
</dbReference>
<evidence type="ECO:0000256" key="11">
    <source>
        <dbReference type="ARBA" id="ARBA00023447"/>
    </source>
</evidence>
<evidence type="ECO:0000256" key="3">
    <source>
        <dbReference type="ARBA" id="ARBA00022722"/>
    </source>
</evidence>
<reference evidence="16" key="1">
    <citation type="journal article" date="2013" name="Genome Announc.">
        <title>Whole-Genome Sequencing of Lactobacillus shenzhenensis Strain LY-73T.</title>
        <authorList>
            <person name="Lin Z."/>
            <person name="Liu Z."/>
            <person name="Yang R."/>
            <person name="Zou Y."/>
            <person name="Wan D."/>
            <person name="Chen J."/>
            <person name="Guo M."/>
            <person name="Zhao J."/>
            <person name="Fang C."/>
            <person name="Yang R."/>
            <person name="Liu F."/>
        </authorList>
    </citation>
    <scope>NUCLEOTIDE SEQUENCE [LARGE SCALE GENOMIC DNA]</scope>
    <source>
        <strain evidence="16">LY-73</strain>
    </source>
</reference>
<protein>
    <recommendedName>
        <fullName evidence="12 13">Holliday junction resolvase RecU</fullName>
        <ecNumber evidence="13 14">3.1.21.10</ecNumber>
    </recommendedName>
    <alternativeName>
        <fullName evidence="13">Recombination protein U homolog</fullName>
    </alternativeName>
</protein>
<dbReference type="InterPro" id="IPR004612">
    <property type="entry name" value="Resolv_RecU"/>
</dbReference>
<accession>U4TXX2</accession>
<dbReference type="GO" id="GO:0000287">
    <property type="term" value="F:magnesium ion binding"/>
    <property type="evidence" value="ECO:0007669"/>
    <property type="project" value="UniProtKB-UniRule"/>
</dbReference>
<dbReference type="AlphaFoldDB" id="U4TXX2"/>
<keyword evidence="4 13" id="KW-0479">Metal-binding</keyword>
<dbReference type="Pfam" id="PF03838">
    <property type="entry name" value="RecU"/>
    <property type="match status" value="1"/>
</dbReference>
<comment type="cofactor">
    <cofactor evidence="13">
        <name>Mg(2+)</name>
        <dbReference type="ChEBI" id="CHEBI:18420"/>
    </cofactor>
    <text evidence="13">Binds 1 Mg(2+) ion per subunit.</text>
</comment>
<feature type="site" description="Transition state stabilizer" evidence="13">
    <location>
        <position position="109"/>
    </location>
</feature>
<evidence type="ECO:0000256" key="14">
    <source>
        <dbReference type="NCBIfam" id="TIGR00648"/>
    </source>
</evidence>
<comment type="subcellular location">
    <subcellularLocation>
        <location evidence="1 13">Cytoplasm</location>
    </subcellularLocation>
</comment>
<evidence type="ECO:0000256" key="6">
    <source>
        <dbReference type="ARBA" id="ARBA00022763"/>
    </source>
</evidence>
<evidence type="ECO:0000256" key="4">
    <source>
        <dbReference type="ARBA" id="ARBA00022723"/>
    </source>
</evidence>
<feature type="binding site" evidence="13">
    <location>
        <position position="107"/>
    </location>
    <ligand>
        <name>Mg(2+)</name>
        <dbReference type="ChEBI" id="CHEBI:18420"/>
    </ligand>
</feature>
<dbReference type="GO" id="GO:0003676">
    <property type="term" value="F:nucleic acid binding"/>
    <property type="evidence" value="ECO:0007669"/>
    <property type="project" value="InterPro"/>
</dbReference>
<dbReference type="InterPro" id="IPR011335">
    <property type="entry name" value="Restrct_endonuc-II-like"/>
</dbReference>
<dbReference type="HAMAP" id="MF_00130">
    <property type="entry name" value="RecU"/>
    <property type="match status" value="1"/>
</dbReference>
<name>U4TXX2_9LACO</name>
<keyword evidence="5 13" id="KW-0255">Endonuclease</keyword>
<dbReference type="PIRSF" id="PIRSF037785">
    <property type="entry name" value="RecU"/>
    <property type="match status" value="1"/>
</dbReference>
<feature type="binding site" evidence="13">
    <location>
        <position position="94"/>
    </location>
    <ligand>
        <name>Mg(2+)</name>
        <dbReference type="ChEBI" id="CHEBI:18420"/>
    </ligand>
</feature>
<dbReference type="eggNOG" id="COG3331">
    <property type="taxonomic scope" value="Bacteria"/>
</dbReference>
<evidence type="ECO:0000256" key="8">
    <source>
        <dbReference type="ARBA" id="ARBA00022842"/>
    </source>
</evidence>
<comment type="function">
    <text evidence="13">Endonuclease that resolves Holliday junction intermediates in genetic recombination. Cleaves mobile four-strand junctions by introducing symmetrical nicks in paired strands. Promotes annealing of linear ssDNA with homologous dsDNA. Required for DNA repair, homologous recombination and chromosome segregation.</text>
</comment>
<keyword evidence="2 13" id="KW-0963">Cytoplasm</keyword>
<dbReference type="HOGENOM" id="CLU_096340_0_0_9"/>
<evidence type="ECO:0000256" key="5">
    <source>
        <dbReference type="ARBA" id="ARBA00022759"/>
    </source>
</evidence>
<evidence type="ECO:0000256" key="7">
    <source>
        <dbReference type="ARBA" id="ARBA00022801"/>
    </source>
</evidence>
<comment type="similarity">
    <text evidence="11 13">Belongs to the RecU family.</text>
</comment>
<dbReference type="GO" id="GO:0006281">
    <property type="term" value="P:DNA repair"/>
    <property type="evidence" value="ECO:0007669"/>
    <property type="project" value="UniProtKB-UniRule"/>
</dbReference>
<feature type="binding site" evidence="13">
    <location>
        <position position="92"/>
    </location>
    <ligand>
        <name>Mg(2+)</name>
        <dbReference type="ChEBI" id="CHEBI:18420"/>
    </ligand>
</feature>
<evidence type="ECO:0000256" key="2">
    <source>
        <dbReference type="ARBA" id="ARBA00022490"/>
    </source>
</evidence>
<dbReference type="SUPFAM" id="SSF52980">
    <property type="entry name" value="Restriction endonuclease-like"/>
    <property type="match status" value="1"/>
</dbReference>
<proteinExistence type="inferred from homology"/>
<sequence>MLTMTFSYPNGKKYHAPAQEAPAETKTENDHVIFGKRGMRLEDAINDSNDYYRSHGRAVVYKKPTPVQIVHVDYPARSQAVIKEAYFRTPSTTDYNGVYRGYYLDFEAKQTKNKQSFPLKNYHQHQIDHFRRCLAQDGICFTLMQFADPDTVYLFPASTLLDYWDQYQGRHSIPRREVVAAGYTLSVGFAPVIPYLDAVDALIARTAPQRKGTIN</sequence>
<evidence type="ECO:0000256" key="1">
    <source>
        <dbReference type="ARBA" id="ARBA00004496"/>
    </source>
</evidence>
<dbReference type="EMBL" id="KI271582">
    <property type="protein sequence ID" value="ERL66663.1"/>
    <property type="molecule type" value="Genomic_DNA"/>
</dbReference>
<evidence type="ECO:0000256" key="13">
    <source>
        <dbReference type="HAMAP-Rule" id="MF_00130"/>
    </source>
</evidence>
<dbReference type="Gene3D" id="3.40.1350.10">
    <property type="match status" value="1"/>
</dbReference>
<keyword evidence="3 13" id="KW-0540">Nuclease</keyword>
<feature type="binding site" evidence="13">
    <location>
        <position position="126"/>
    </location>
    <ligand>
        <name>Mg(2+)</name>
        <dbReference type="ChEBI" id="CHEBI:18420"/>
    </ligand>
</feature>
<dbReference type="Proteomes" id="UP000030647">
    <property type="component" value="Unassembled WGS sequence"/>
</dbReference>
<keyword evidence="8 13" id="KW-0460">Magnesium</keyword>
<evidence type="ECO:0000256" key="10">
    <source>
        <dbReference type="ARBA" id="ARBA00023204"/>
    </source>
</evidence>
<keyword evidence="7 13" id="KW-0378">Hydrolase</keyword>
<dbReference type="NCBIfam" id="NF002584">
    <property type="entry name" value="PRK02234.1-5"/>
    <property type="match status" value="1"/>
</dbReference>
<dbReference type="InterPro" id="IPR011856">
    <property type="entry name" value="tRNA_endonuc-like_dom_sf"/>
</dbReference>
<keyword evidence="9 13" id="KW-0233">DNA recombination</keyword>
<evidence type="ECO:0000256" key="12">
    <source>
        <dbReference type="ARBA" id="ARBA00029523"/>
    </source>
</evidence>
<evidence type="ECO:0000256" key="9">
    <source>
        <dbReference type="ARBA" id="ARBA00023172"/>
    </source>
</evidence>
<dbReference type="EC" id="3.1.21.10" evidence="13 14"/>
<dbReference type="GO" id="GO:0007059">
    <property type="term" value="P:chromosome segregation"/>
    <property type="evidence" value="ECO:0007669"/>
    <property type="project" value="UniProtKB-UniRule"/>
</dbReference>
<dbReference type="STRING" id="1231336.L248_0342"/>
<keyword evidence="6 13" id="KW-0227">DNA damage</keyword>
<organism evidence="15 16">
    <name type="scientific">Schleiferilactobacillus shenzhenensis LY-73</name>
    <dbReference type="NCBI Taxonomy" id="1231336"/>
    <lineage>
        <taxon>Bacteria</taxon>
        <taxon>Bacillati</taxon>
        <taxon>Bacillota</taxon>
        <taxon>Bacilli</taxon>
        <taxon>Lactobacillales</taxon>
        <taxon>Lactobacillaceae</taxon>
        <taxon>Schleiferilactobacillus</taxon>
    </lineage>
</organism>
<comment type="catalytic activity">
    <reaction evidence="13">
        <text>Endonucleolytic cleavage at a junction such as a reciprocal single-stranded crossover between two homologous DNA duplexes (Holliday junction).</text>
        <dbReference type="EC" id="3.1.21.10"/>
    </reaction>
</comment>
<dbReference type="GO" id="GO:0008821">
    <property type="term" value="F:crossover junction DNA endonuclease activity"/>
    <property type="evidence" value="ECO:0007669"/>
    <property type="project" value="UniProtKB-EC"/>
</dbReference>
<evidence type="ECO:0000313" key="16">
    <source>
        <dbReference type="Proteomes" id="UP000030647"/>
    </source>
</evidence>
<dbReference type="CDD" id="cd22354">
    <property type="entry name" value="RecU-like"/>
    <property type="match status" value="1"/>
</dbReference>
<evidence type="ECO:0000313" key="15">
    <source>
        <dbReference type="EMBL" id="ERL66663.1"/>
    </source>
</evidence>
<gene>
    <name evidence="13 15" type="primary">recU</name>
    <name evidence="15" type="ORF">L248_0342</name>
</gene>